<evidence type="ECO:0000313" key="7">
    <source>
        <dbReference type="EMBL" id="APT85138.1"/>
    </source>
</evidence>
<keyword evidence="2 5" id="KW-0812">Transmembrane</keyword>
<evidence type="ECO:0000256" key="4">
    <source>
        <dbReference type="ARBA" id="ARBA00023136"/>
    </source>
</evidence>
<feature type="domain" description="RDD" evidence="6">
    <location>
        <begin position="64"/>
        <end position="132"/>
    </location>
</feature>
<dbReference type="AlphaFoldDB" id="A0A1L7CH08"/>
<dbReference type="InterPro" id="IPR016795">
    <property type="entry name" value="UCP021697"/>
</dbReference>
<dbReference type="Pfam" id="PF06271">
    <property type="entry name" value="RDD"/>
    <property type="match status" value="1"/>
</dbReference>
<dbReference type="EMBL" id="CP009245">
    <property type="protein sequence ID" value="APT85138.1"/>
    <property type="molecule type" value="Genomic_DNA"/>
</dbReference>
<keyword evidence="3 5" id="KW-1133">Transmembrane helix</keyword>
<evidence type="ECO:0000313" key="8">
    <source>
        <dbReference type="Proteomes" id="UP000185478"/>
    </source>
</evidence>
<evidence type="ECO:0000259" key="6">
    <source>
        <dbReference type="Pfam" id="PF06271"/>
    </source>
</evidence>
<keyword evidence="4 5" id="KW-0472">Membrane</keyword>
<dbReference type="OrthoDB" id="5187110at2"/>
<evidence type="ECO:0000256" key="3">
    <source>
        <dbReference type="ARBA" id="ARBA00022989"/>
    </source>
</evidence>
<evidence type="ECO:0000256" key="1">
    <source>
        <dbReference type="ARBA" id="ARBA00004141"/>
    </source>
</evidence>
<name>A0A1L7CH08_9CORY</name>
<feature type="transmembrane region" description="Helical" evidence="5">
    <location>
        <begin position="43"/>
        <end position="64"/>
    </location>
</feature>
<dbReference type="STRING" id="1431546.CAQU_08705"/>
<reference evidence="7 8" key="1">
    <citation type="submission" date="2014-08" db="EMBL/GenBank/DDBJ databases">
        <title>Complete genome sequence of Corynebacterium aquilae S-613T(T) (=DSM 44791(T)), isolated from the choana of a healthy golden eagle.</title>
        <authorList>
            <person name="Ruckert C."/>
            <person name="Albersmeier A."/>
            <person name="Winkler A."/>
            <person name="Kalinowski J."/>
        </authorList>
    </citation>
    <scope>NUCLEOTIDE SEQUENCE [LARGE SCALE GENOMIC DNA]</scope>
    <source>
        <strain evidence="7 8">S-613</strain>
    </source>
</reference>
<protein>
    <submittedName>
        <fullName evidence="7">Membrane protein</fullName>
    </submittedName>
</protein>
<feature type="transmembrane region" description="Helical" evidence="5">
    <location>
        <begin position="70"/>
        <end position="94"/>
    </location>
</feature>
<accession>A0A1L7CH08</accession>
<dbReference type="InterPro" id="IPR010432">
    <property type="entry name" value="RDD"/>
</dbReference>
<dbReference type="KEGG" id="caqu:CAQU_08705"/>
<dbReference type="Proteomes" id="UP000185478">
    <property type="component" value="Chromosome"/>
</dbReference>
<gene>
    <name evidence="7" type="ORF">CAQU_08705</name>
</gene>
<evidence type="ECO:0000256" key="2">
    <source>
        <dbReference type="ARBA" id="ARBA00022692"/>
    </source>
</evidence>
<sequence>MARKDQSWLDTPTIAGEADFREARWPGEFLGLPEKGPGALVSVLRRCGGLWADWIIAMLAATIVESITDFFGGMSTVTLIAFFIISIISVSLFARTPGQAIFRMGVARIDEANARVGVGRAVVRALLTVLILPPILVDSDGRGLHDRVTQTAVIFG</sequence>
<comment type="subcellular location">
    <subcellularLocation>
        <location evidence="1">Membrane</location>
        <topology evidence="1">Multi-pass membrane protein</topology>
    </subcellularLocation>
</comment>
<dbReference type="RefSeq" id="WP_075726898.1">
    <property type="nucleotide sequence ID" value="NZ_CP009245.1"/>
</dbReference>
<proteinExistence type="predicted"/>
<dbReference type="PIRSF" id="PIRSF021697">
    <property type="entry name" value="UCP021697"/>
    <property type="match status" value="1"/>
</dbReference>
<evidence type="ECO:0000256" key="5">
    <source>
        <dbReference type="SAM" id="Phobius"/>
    </source>
</evidence>
<keyword evidence="8" id="KW-1185">Reference proteome</keyword>
<organism evidence="7 8">
    <name type="scientific">Corynebacterium aquilae DSM 44791</name>
    <dbReference type="NCBI Taxonomy" id="1431546"/>
    <lineage>
        <taxon>Bacteria</taxon>
        <taxon>Bacillati</taxon>
        <taxon>Actinomycetota</taxon>
        <taxon>Actinomycetes</taxon>
        <taxon>Mycobacteriales</taxon>
        <taxon>Corynebacteriaceae</taxon>
        <taxon>Corynebacterium</taxon>
    </lineage>
</organism>